<protein>
    <submittedName>
        <fullName evidence="2">Uncharacterized protein</fullName>
    </submittedName>
</protein>
<organism evidence="2 3">
    <name type="scientific">Macrosiphum euphorbiae</name>
    <name type="common">potato aphid</name>
    <dbReference type="NCBI Taxonomy" id="13131"/>
    <lineage>
        <taxon>Eukaryota</taxon>
        <taxon>Metazoa</taxon>
        <taxon>Ecdysozoa</taxon>
        <taxon>Arthropoda</taxon>
        <taxon>Hexapoda</taxon>
        <taxon>Insecta</taxon>
        <taxon>Pterygota</taxon>
        <taxon>Neoptera</taxon>
        <taxon>Paraneoptera</taxon>
        <taxon>Hemiptera</taxon>
        <taxon>Sternorrhyncha</taxon>
        <taxon>Aphidomorpha</taxon>
        <taxon>Aphidoidea</taxon>
        <taxon>Aphididae</taxon>
        <taxon>Macrosiphini</taxon>
        <taxon>Macrosiphum</taxon>
    </lineage>
</organism>
<feature type="compositionally biased region" description="Polar residues" evidence="1">
    <location>
        <begin position="92"/>
        <end position="121"/>
    </location>
</feature>
<accession>A0AAV0WIF2</accession>
<feature type="region of interest" description="Disordered" evidence="1">
    <location>
        <begin position="81"/>
        <end position="132"/>
    </location>
</feature>
<evidence type="ECO:0000313" key="3">
    <source>
        <dbReference type="Proteomes" id="UP001160148"/>
    </source>
</evidence>
<dbReference type="EMBL" id="CARXXK010000002">
    <property type="protein sequence ID" value="CAI6355606.1"/>
    <property type="molecule type" value="Genomic_DNA"/>
</dbReference>
<keyword evidence="3" id="KW-1185">Reference proteome</keyword>
<sequence>MTPLKSRDSAQHFNITTDLVGEVAAELKEKMCRKETQCGQTYALCILDDTVGSTSTGDIQRVSHHFLPTFKPSIAISITPEQKDLKLEETSRTTTSRKQPSTTSRCQPSTVEPATADQSGRNIAGCLLPDED</sequence>
<name>A0AAV0WIF2_9HEMI</name>
<dbReference type="Proteomes" id="UP001160148">
    <property type="component" value="Unassembled WGS sequence"/>
</dbReference>
<reference evidence="2 3" key="1">
    <citation type="submission" date="2023-01" db="EMBL/GenBank/DDBJ databases">
        <authorList>
            <person name="Whitehead M."/>
        </authorList>
    </citation>
    <scope>NUCLEOTIDE SEQUENCE [LARGE SCALE GENOMIC DNA]</scope>
</reference>
<proteinExistence type="predicted"/>
<gene>
    <name evidence="2" type="ORF">MEUPH1_LOCUS11440</name>
</gene>
<dbReference type="AlphaFoldDB" id="A0AAV0WIF2"/>
<comment type="caution">
    <text evidence="2">The sequence shown here is derived from an EMBL/GenBank/DDBJ whole genome shotgun (WGS) entry which is preliminary data.</text>
</comment>
<feature type="compositionally biased region" description="Basic and acidic residues" evidence="1">
    <location>
        <begin position="81"/>
        <end position="91"/>
    </location>
</feature>
<evidence type="ECO:0000313" key="2">
    <source>
        <dbReference type="EMBL" id="CAI6355606.1"/>
    </source>
</evidence>
<evidence type="ECO:0000256" key="1">
    <source>
        <dbReference type="SAM" id="MobiDB-lite"/>
    </source>
</evidence>